<accession>A9P2F0</accession>
<feature type="domain" description="Glutathione S-transferase C-terminal" evidence="1">
    <location>
        <begin position="163"/>
        <end position="205"/>
    </location>
</feature>
<dbReference type="Pfam" id="PF00043">
    <property type="entry name" value="GST_C"/>
    <property type="match status" value="1"/>
</dbReference>
<dbReference type="InterPro" id="IPR036282">
    <property type="entry name" value="Glutathione-S-Trfase_C_sf"/>
</dbReference>
<dbReference type="Pfam" id="PF13409">
    <property type="entry name" value="GST_N_2"/>
    <property type="match status" value="1"/>
</dbReference>
<evidence type="ECO:0000259" key="2">
    <source>
        <dbReference type="Pfam" id="PF13409"/>
    </source>
</evidence>
<dbReference type="AlphaFoldDB" id="A9P2F0"/>
<proteinExistence type="evidence at transcript level"/>
<dbReference type="SUPFAM" id="SSF52833">
    <property type="entry name" value="Thioredoxin-like"/>
    <property type="match status" value="1"/>
</dbReference>
<dbReference type="CDD" id="cd00299">
    <property type="entry name" value="GST_C_family"/>
    <property type="match status" value="1"/>
</dbReference>
<dbReference type="Gene3D" id="3.40.30.10">
    <property type="entry name" value="Glutaredoxin"/>
    <property type="match status" value="1"/>
</dbReference>
<evidence type="ECO:0000313" key="3">
    <source>
        <dbReference type="EMBL" id="ABK27061.1"/>
    </source>
</evidence>
<sequence>MASEIQLITIGPSHFCEKARWGLDRAGISYKESKHAPVFHMLYTRGLGQGTSCPKLVLGEGKNKVVLHESSDILKFADENIMSEEDRLYPSNLEQSVQEWDTKFNEILGPHARRFAYFYLLYDKHSFKIFSQGLHSRERLLTWCLMPLLKPLVYRTVGCNSPAAKDHSLDKIRCIFQEVDNVLADGRPFLCGNEFTAADLTFASLAGPVLCPVGYGTYLVPTEELPSEMSEVTLSLRETLAGKHALRMYETERHRKVASKVLVT</sequence>
<dbReference type="InterPro" id="IPR036249">
    <property type="entry name" value="Thioredoxin-like_sf"/>
</dbReference>
<dbReference type="SUPFAM" id="SSF47616">
    <property type="entry name" value="GST C-terminal domain-like"/>
    <property type="match status" value="1"/>
</dbReference>
<feature type="domain" description="GST N-terminal" evidence="2">
    <location>
        <begin position="13"/>
        <end position="79"/>
    </location>
</feature>
<dbReference type="InterPro" id="IPR004046">
    <property type="entry name" value="GST_C"/>
</dbReference>
<reference evidence="3" key="1">
    <citation type="journal article" date="2008" name="BMC Genomics">
        <title>A conifer genomics resource of 200,000 spruce (Picea spp.) ESTs and 6,464 high-quality, sequence-finished full-length cDNAs for Sitka spruce (Picea sitchensis).</title>
        <authorList>
            <person name="Ralph S.G."/>
            <person name="Chun H.J."/>
            <person name="Kolosova N."/>
            <person name="Cooper D."/>
            <person name="Oddy C."/>
            <person name="Ritland C.E."/>
            <person name="Kirkpatrick R."/>
            <person name="Moore R."/>
            <person name="Barber S."/>
            <person name="Holt R.A."/>
            <person name="Jones S.J."/>
            <person name="Marra M.A."/>
            <person name="Douglas C.J."/>
            <person name="Ritland K."/>
            <person name="Bohlmann J."/>
        </authorList>
    </citation>
    <scope>NUCLEOTIDE SEQUENCE</scope>
    <source>
        <tissue evidence="3">Bark</tissue>
    </source>
</reference>
<name>A9P2F0_PICSI</name>
<dbReference type="EMBL" id="EF087828">
    <property type="protein sequence ID" value="ABK27061.1"/>
    <property type="molecule type" value="mRNA"/>
</dbReference>
<organism evidence="3">
    <name type="scientific">Picea sitchensis</name>
    <name type="common">Sitka spruce</name>
    <name type="synonym">Pinus sitchensis</name>
    <dbReference type="NCBI Taxonomy" id="3332"/>
    <lineage>
        <taxon>Eukaryota</taxon>
        <taxon>Viridiplantae</taxon>
        <taxon>Streptophyta</taxon>
        <taxon>Embryophyta</taxon>
        <taxon>Tracheophyta</taxon>
        <taxon>Spermatophyta</taxon>
        <taxon>Pinopsida</taxon>
        <taxon>Pinidae</taxon>
        <taxon>Conifers I</taxon>
        <taxon>Pinales</taxon>
        <taxon>Pinaceae</taxon>
        <taxon>Picea</taxon>
    </lineage>
</organism>
<dbReference type="InterPro" id="IPR004045">
    <property type="entry name" value="Glutathione_S-Trfase_N"/>
</dbReference>
<protein>
    <submittedName>
        <fullName evidence="3">Uncharacterized protein</fullName>
    </submittedName>
</protein>
<evidence type="ECO:0000259" key="1">
    <source>
        <dbReference type="Pfam" id="PF00043"/>
    </source>
</evidence>